<dbReference type="Proteomes" id="UP000031512">
    <property type="component" value="Chromosome 3"/>
</dbReference>
<dbReference type="SUPFAM" id="SSF50978">
    <property type="entry name" value="WD40 repeat-like"/>
    <property type="match status" value="1"/>
</dbReference>
<evidence type="ECO:0000256" key="1">
    <source>
        <dbReference type="ARBA" id="ARBA00022574"/>
    </source>
</evidence>
<evidence type="ECO:0000256" key="2">
    <source>
        <dbReference type="ARBA" id="ARBA00022737"/>
    </source>
</evidence>
<dbReference type="KEGG" id="beq:BEWA_004660"/>
<organism evidence="3 4">
    <name type="scientific">Theileria equi strain WA</name>
    <dbReference type="NCBI Taxonomy" id="1537102"/>
    <lineage>
        <taxon>Eukaryota</taxon>
        <taxon>Sar</taxon>
        <taxon>Alveolata</taxon>
        <taxon>Apicomplexa</taxon>
        <taxon>Aconoidasida</taxon>
        <taxon>Piroplasmida</taxon>
        <taxon>Theileriidae</taxon>
        <taxon>Theileria</taxon>
    </lineage>
</organism>
<dbReference type="InterPro" id="IPR050505">
    <property type="entry name" value="WDR55/POC1"/>
</dbReference>
<dbReference type="PANTHER" id="PTHR44019">
    <property type="entry name" value="WD REPEAT-CONTAINING PROTEIN 55"/>
    <property type="match status" value="1"/>
</dbReference>
<dbReference type="InterPro" id="IPR015943">
    <property type="entry name" value="WD40/YVTN_repeat-like_dom_sf"/>
</dbReference>
<gene>
    <name evidence="3" type="ORF">BEWA_004660</name>
</gene>
<dbReference type="EMBL" id="CP001670">
    <property type="protein sequence ID" value="AFZ81058.1"/>
    <property type="molecule type" value="Genomic_DNA"/>
</dbReference>
<accession>L0B0M4</accession>
<dbReference type="InterPro" id="IPR036322">
    <property type="entry name" value="WD40_repeat_dom_sf"/>
</dbReference>
<dbReference type="OrthoDB" id="361494at2759"/>
<dbReference type="InterPro" id="IPR001680">
    <property type="entry name" value="WD40_rpt"/>
</dbReference>
<dbReference type="eggNOG" id="ENOG502QXC3">
    <property type="taxonomic scope" value="Eukaryota"/>
</dbReference>
<sequence>MMLPYYSFDGLENSCVTRVRFSPLKNEVLAVGVDSSGYVRLMDLQAQRSANYNYDKHLGPESDVYVPHLCDFSFNECGKCIYVASSDGSVSISALNMIGSRLDRRNKLFTLYDTHIGGTFCVYPSPEYDFMIYTGGGDGYIRQWDLRLLSNRNIYSIDNNSEKQWSKPLLSLWAHIRPVSSMSLEIEKHILTCGFGENLRMWSADTFTATETLDSRCEDFGIWDVCVNTCNRCAVAIGDYGSVWTFSYDLKCKDLRRFHFKDGVANEDVCKEDPPLFIKWRRICVYGNKVVIPTVNKDDYTKGYVIDVGSGEIVDRLLYPEDCKLRNHNIASVDAHPNLHVGLLISGGSYSWFSSLNFTHEPTGGVNSGMCTVWLDELSRPAAKM</sequence>
<keyword evidence="4" id="KW-1185">Reference proteome</keyword>
<keyword evidence="1" id="KW-0853">WD repeat</keyword>
<evidence type="ECO:0000313" key="3">
    <source>
        <dbReference type="EMBL" id="AFZ81058.1"/>
    </source>
</evidence>
<protein>
    <submittedName>
        <fullName evidence="3">Uncharacterized protein</fullName>
    </submittedName>
</protein>
<dbReference type="VEuPathDB" id="PiroplasmaDB:BEWA_004660"/>
<dbReference type="RefSeq" id="XP_004830724.1">
    <property type="nucleotide sequence ID" value="XM_004830667.1"/>
</dbReference>
<dbReference type="PANTHER" id="PTHR44019:SF8">
    <property type="entry name" value="POC1 CENTRIOLAR PROTEIN HOMOLOG"/>
    <property type="match status" value="1"/>
</dbReference>
<dbReference type="SMART" id="SM00320">
    <property type="entry name" value="WD40"/>
    <property type="match status" value="4"/>
</dbReference>
<reference evidence="3 4" key="1">
    <citation type="journal article" date="2012" name="BMC Genomics">
        <title>Comparative genomic analysis and phylogenetic position of Theileria equi.</title>
        <authorList>
            <person name="Kappmeyer L.S."/>
            <person name="Thiagarajan M."/>
            <person name="Herndon D.R."/>
            <person name="Ramsay J.D."/>
            <person name="Caler E."/>
            <person name="Djikeng A."/>
            <person name="Gillespie J.J."/>
            <person name="Lau A.O."/>
            <person name="Roalson E.H."/>
            <person name="Silva J.C."/>
            <person name="Silva M.G."/>
            <person name="Suarez C.E."/>
            <person name="Ueti M.W."/>
            <person name="Nene V.M."/>
            <person name="Mealey R.H."/>
            <person name="Knowles D.P."/>
            <person name="Brayton K.A."/>
        </authorList>
    </citation>
    <scope>NUCLEOTIDE SEQUENCE [LARGE SCALE GENOMIC DNA]</scope>
    <source>
        <strain evidence="3 4">WA</strain>
    </source>
</reference>
<dbReference type="Pfam" id="PF00400">
    <property type="entry name" value="WD40"/>
    <property type="match status" value="1"/>
</dbReference>
<proteinExistence type="predicted"/>
<dbReference type="GeneID" id="15805629"/>
<dbReference type="Gene3D" id="2.130.10.10">
    <property type="entry name" value="YVTN repeat-like/Quinoprotein amine dehydrogenase"/>
    <property type="match status" value="1"/>
</dbReference>
<evidence type="ECO:0000313" key="4">
    <source>
        <dbReference type="Proteomes" id="UP000031512"/>
    </source>
</evidence>
<keyword evidence="2" id="KW-0677">Repeat</keyword>
<name>L0B0M4_THEEQ</name>
<dbReference type="AlphaFoldDB" id="L0B0M4"/>